<dbReference type="KEGG" id="prag:EKN56_06500"/>
<evidence type="ECO:0000313" key="1">
    <source>
        <dbReference type="EMBL" id="QBH95744.1"/>
    </source>
</evidence>
<keyword evidence="3" id="KW-1185">Reference proteome</keyword>
<dbReference type="RefSeq" id="WP_130590731.1">
    <property type="nucleotide sequence ID" value="NZ_CP034752.1"/>
</dbReference>
<dbReference type="KEGG" id="prag:EKN56_04615"/>
<accession>A0A411WIS4</accession>
<name>A0A411WIS4_9GAMM</name>
<dbReference type="InterPro" id="IPR009363">
    <property type="entry name" value="Phage_Mu_Gp16"/>
</dbReference>
<evidence type="ECO:0000313" key="3">
    <source>
        <dbReference type="Proteomes" id="UP000293154"/>
    </source>
</evidence>
<organism evidence="2 3">
    <name type="scientific">Limnobaculum zhutongyuii</name>
    <dbReference type="NCBI Taxonomy" id="2498113"/>
    <lineage>
        <taxon>Bacteria</taxon>
        <taxon>Pseudomonadati</taxon>
        <taxon>Pseudomonadota</taxon>
        <taxon>Gammaproteobacteria</taxon>
        <taxon>Enterobacterales</taxon>
        <taxon>Budviciaceae</taxon>
        <taxon>Limnobaculum</taxon>
    </lineage>
</organism>
<sequence length="137" mass="15618">MERGKLIQLIQIAKAQLCLDEDVYRSILAKLTAKASLREMSPKQLSIVLDHLKGLGFKVRAKVPNQANSLRPQLELIRSLWHGLAKRGVVKNGTESALNHFIKRMVKVDTLQWLDKRKASIVIEHLKQWSSRTEATK</sequence>
<gene>
    <name evidence="1" type="ORF">EKN56_04615</name>
    <name evidence="2" type="ORF">EKN56_06500</name>
</gene>
<dbReference type="OrthoDB" id="7360086at2"/>
<dbReference type="EMBL" id="CP034752">
    <property type="protein sequence ID" value="QBH96076.1"/>
    <property type="molecule type" value="Genomic_DNA"/>
</dbReference>
<protein>
    <submittedName>
        <fullName evidence="2">Regulatory protein GemA</fullName>
    </submittedName>
</protein>
<dbReference type="Pfam" id="PF06252">
    <property type="entry name" value="GemA"/>
    <property type="match status" value="1"/>
</dbReference>
<reference evidence="2 3" key="1">
    <citation type="submission" date="2019-03" db="EMBL/GenBank/DDBJ databases">
        <title>Pragia sp. nov. isolated from the gut tract of Carduelis flavirostris.</title>
        <authorList>
            <person name="Ge Y."/>
        </authorList>
    </citation>
    <scope>NUCLEOTIDE SEQUENCE [LARGE SCALE GENOMIC DNA]</scope>
    <source>
        <strain evidence="2 3">CF-458</strain>
    </source>
</reference>
<dbReference type="EMBL" id="CP034752">
    <property type="protein sequence ID" value="QBH95744.1"/>
    <property type="molecule type" value="Genomic_DNA"/>
</dbReference>
<proteinExistence type="predicted"/>
<dbReference type="Proteomes" id="UP000293154">
    <property type="component" value="Chromosome"/>
</dbReference>
<dbReference type="AlphaFoldDB" id="A0A411WIS4"/>
<evidence type="ECO:0000313" key="2">
    <source>
        <dbReference type="EMBL" id="QBH96076.1"/>
    </source>
</evidence>